<dbReference type="InterPro" id="IPR025328">
    <property type="entry name" value="DUF4234"/>
</dbReference>
<keyword evidence="1" id="KW-0812">Transmembrane</keyword>
<dbReference type="KEGG" id="bhd:BHYOB78_08180"/>
<proteinExistence type="predicted"/>
<dbReference type="Pfam" id="PF14018">
    <property type="entry name" value="DUF4234"/>
    <property type="match status" value="1"/>
</dbReference>
<feature type="transmembrane region" description="Helical" evidence="1">
    <location>
        <begin position="89"/>
        <end position="109"/>
    </location>
</feature>
<reference evidence="4" key="1">
    <citation type="journal article" date="2016" name="Genome Announc.">
        <title>Complete Genome Sequence of Brachyspira hyodysenteriae Type Strain B78 (ATCC 27164).</title>
        <authorList>
            <person name="Mirajkar N.S."/>
            <person name="Johnson T.J."/>
            <person name="Gebhart C.J."/>
        </authorList>
    </citation>
    <scope>NUCLEOTIDE SEQUENCE [LARGE SCALE GENOMIC DNA]</scope>
    <source>
        <strain evidence="4">B78</strain>
    </source>
</reference>
<dbReference type="OrthoDB" id="192868at2"/>
<keyword evidence="1" id="KW-1133">Transmembrane helix</keyword>
<sequence length="130" mass="14971">MNNFQPKSLLIVAILSVSTFGIYFIYWIYATTNDINNYMEQEYINPTLALVLSIITCGLFSVYWFYKYGMIVFNDMSKKAELDSYGENAAVLAILLFIPFGYVYSIIVLQSKLNIIFTKYSNNDSESNIQ</sequence>
<organism evidence="3 4">
    <name type="scientific">Brachyspira hyodysenteriae ATCC 27164</name>
    <dbReference type="NCBI Taxonomy" id="1266923"/>
    <lineage>
        <taxon>Bacteria</taxon>
        <taxon>Pseudomonadati</taxon>
        <taxon>Spirochaetota</taxon>
        <taxon>Spirochaetia</taxon>
        <taxon>Brachyspirales</taxon>
        <taxon>Brachyspiraceae</taxon>
        <taxon>Brachyspira</taxon>
    </lineage>
</organism>
<reference evidence="4" key="2">
    <citation type="journal article" date="2017" name="Genome Announc.">
        <title>Correction for Mirajkar et al., Complete Genome Sequence of Brachyspira hyodysenteriae Type Strain B78 (ATCC 27164).</title>
        <authorList>
            <person name="Mirajkar N.S."/>
            <person name="Johnson T.J."/>
            <person name="Gebhart C.J."/>
        </authorList>
    </citation>
    <scope>NUCLEOTIDE SEQUENCE [LARGE SCALE GENOMIC DNA]</scope>
    <source>
        <strain evidence="4">B78</strain>
    </source>
</reference>
<feature type="domain" description="DUF4234" evidence="2">
    <location>
        <begin position="8"/>
        <end position="69"/>
    </location>
</feature>
<accession>A0A3B6VSZ8</accession>
<dbReference type="RefSeq" id="WP_020064718.1">
    <property type="nucleotide sequence ID" value="NZ_CP015910.2"/>
</dbReference>
<evidence type="ECO:0000256" key="1">
    <source>
        <dbReference type="SAM" id="Phobius"/>
    </source>
</evidence>
<feature type="transmembrane region" description="Helical" evidence="1">
    <location>
        <begin position="49"/>
        <end position="68"/>
    </location>
</feature>
<evidence type="ECO:0000313" key="3">
    <source>
        <dbReference type="EMBL" id="ANN63843.1"/>
    </source>
</evidence>
<keyword evidence="4" id="KW-1185">Reference proteome</keyword>
<feature type="transmembrane region" description="Helical" evidence="1">
    <location>
        <begin position="9"/>
        <end position="29"/>
    </location>
</feature>
<evidence type="ECO:0000259" key="2">
    <source>
        <dbReference type="Pfam" id="PF14018"/>
    </source>
</evidence>
<dbReference type="Proteomes" id="UP000092328">
    <property type="component" value="Chromosome"/>
</dbReference>
<name>A0A3B6VSZ8_BRAHO</name>
<keyword evidence="1" id="KW-0472">Membrane</keyword>
<dbReference type="EMBL" id="CP015910">
    <property type="protein sequence ID" value="ANN63843.1"/>
    <property type="molecule type" value="Genomic_DNA"/>
</dbReference>
<gene>
    <name evidence="3" type="ORF">BHYOB78_08180</name>
</gene>
<evidence type="ECO:0000313" key="4">
    <source>
        <dbReference type="Proteomes" id="UP000092328"/>
    </source>
</evidence>
<dbReference type="AlphaFoldDB" id="A0A3B6VSZ8"/>
<protein>
    <recommendedName>
        <fullName evidence="2">DUF4234 domain-containing protein</fullName>
    </recommendedName>
</protein>